<feature type="region of interest" description="Disordered" evidence="1">
    <location>
        <begin position="259"/>
        <end position="283"/>
    </location>
</feature>
<name>A0A917TDL2_9ACTN</name>
<reference evidence="2" key="2">
    <citation type="submission" date="2020-09" db="EMBL/GenBank/DDBJ databases">
        <authorList>
            <person name="Sun Q."/>
            <person name="Zhou Y."/>
        </authorList>
    </citation>
    <scope>NUCLEOTIDE SEQUENCE</scope>
    <source>
        <strain evidence="2">CGMCC 4.7308</strain>
    </source>
</reference>
<comment type="caution">
    <text evidence="2">The sequence shown here is derived from an EMBL/GenBank/DDBJ whole genome shotgun (WGS) entry which is preliminary data.</text>
</comment>
<dbReference type="Proteomes" id="UP000655208">
    <property type="component" value="Unassembled WGS sequence"/>
</dbReference>
<reference evidence="2" key="1">
    <citation type="journal article" date="2014" name="Int. J. Syst. Evol. Microbiol.">
        <title>Complete genome sequence of Corynebacterium casei LMG S-19264T (=DSM 44701T), isolated from a smear-ripened cheese.</title>
        <authorList>
            <consortium name="US DOE Joint Genome Institute (JGI-PGF)"/>
            <person name="Walter F."/>
            <person name="Albersmeier A."/>
            <person name="Kalinowski J."/>
            <person name="Ruckert C."/>
        </authorList>
    </citation>
    <scope>NUCLEOTIDE SEQUENCE</scope>
    <source>
        <strain evidence="2">CGMCC 4.7308</strain>
    </source>
</reference>
<dbReference type="EMBL" id="BMNA01000021">
    <property type="protein sequence ID" value="GGM18823.1"/>
    <property type="molecule type" value="Genomic_DNA"/>
</dbReference>
<sequence length="283" mass="30088">MHWTLASVRTATSTTDTGRFWPAAVEFTATYVAYDLDCSGALHTYTATASQFTVGPAIDTLAHGCGFEPSGPGPDAITALVRSTTPVTYTVTGGTLTIRTATARLVPQYRPRRPVRVLAAALPNSDLAAWVHEPATPLFPVSYRRPQQWQLYPFRQTFPDLTIAGYLSTDPLHNPCNVGQTHNTQDHCGPPIKELAGDGVLITLGGPTNAHDRDNSAVCDTANTTVAGWPANLSDRRATGDCATIGGNRAILVHTTPDPAHEFRSAPASVAPTPTRSTTPSDS</sequence>
<keyword evidence="3" id="KW-1185">Reference proteome</keyword>
<evidence type="ECO:0000313" key="3">
    <source>
        <dbReference type="Proteomes" id="UP000655208"/>
    </source>
</evidence>
<organism evidence="2 3">
    <name type="scientific">Nakamurella endophytica</name>
    <dbReference type="NCBI Taxonomy" id="1748367"/>
    <lineage>
        <taxon>Bacteria</taxon>
        <taxon>Bacillati</taxon>
        <taxon>Actinomycetota</taxon>
        <taxon>Actinomycetes</taxon>
        <taxon>Nakamurellales</taxon>
        <taxon>Nakamurellaceae</taxon>
        <taxon>Nakamurella</taxon>
    </lineage>
</organism>
<evidence type="ECO:0000313" key="2">
    <source>
        <dbReference type="EMBL" id="GGM18823.1"/>
    </source>
</evidence>
<feature type="compositionally biased region" description="Low complexity" evidence="1">
    <location>
        <begin position="265"/>
        <end position="283"/>
    </location>
</feature>
<protein>
    <submittedName>
        <fullName evidence="2">Uncharacterized protein</fullName>
    </submittedName>
</protein>
<accession>A0A917TDL2</accession>
<evidence type="ECO:0000256" key="1">
    <source>
        <dbReference type="SAM" id="MobiDB-lite"/>
    </source>
</evidence>
<dbReference type="AlphaFoldDB" id="A0A917TDL2"/>
<gene>
    <name evidence="2" type="ORF">GCM10011594_43630</name>
</gene>
<proteinExistence type="predicted"/>